<dbReference type="EMBL" id="NHTK01001173">
    <property type="protein sequence ID" value="PPR02362.1"/>
    <property type="molecule type" value="Genomic_DNA"/>
</dbReference>
<feature type="domain" description="LysM" evidence="3">
    <location>
        <begin position="159"/>
        <end position="203"/>
    </location>
</feature>
<dbReference type="InterPro" id="IPR036779">
    <property type="entry name" value="LysM_dom_sf"/>
</dbReference>
<dbReference type="Pfam" id="PF01476">
    <property type="entry name" value="LysM"/>
    <property type="match status" value="1"/>
</dbReference>
<evidence type="ECO:0000259" key="3">
    <source>
        <dbReference type="PROSITE" id="PS51782"/>
    </source>
</evidence>
<keyword evidence="2" id="KW-0812">Transmembrane</keyword>
<dbReference type="Gene3D" id="3.10.350.10">
    <property type="entry name" value="LysM domain"/>
    <property type="match status" value="1"/>
</dbReference>
<dbReference type="SMART" id="SM00257">
    <property type="entry name" value="LysM"/>
    <property type="match status" value="1"/>
</dbReference>
<evidence type="ECO:0000256" key="1">
    <source>
        <dbReference type="SAM" id="MobiDB-lite"/>
    </source>
</evidence>
<feature type="region of interest" description="Disordered" evidence="1">
    <location>
        <begin position="211"/>
        <end position="241"/>
    </location>
</feature>
<dbReference type="InParanoid" id="A0A409YHA0"/>
<dbReference type="PROSITE" id="PS51782">
    <property type="entry name" value="LYSM"/>
    <property type="match status" value="1"/>
</dbReference>
<dbReference type="AlphaFoldDB" id="A0A409YHA0"/>
<reference evidence="4 5" key="1">
    <citation type="journal article" date="2018" name="Evol. Lett.">
        <title>Horizontal gene cluster transfer increased hallucinogenic mushroom diversity.</title>
        <authorList>
            <person name="Reynolds H.T."/>
            <person name="Vijayakumar V."/>
            <person name="Gluck-Thaler E."/>
            <person name="Korotkin H.B."/>
            <person name="Matheny P.B."/>
            <person name="Slot J.C."/>
        </authorList>
    </citation>
    <scope>NUCLEOTIDE SEQUENCE [LARGE SCALE GENOMIC DNA]</scope>
    <source>
        <strain evidence="4 5">2629</strain>
    </source>
</reference>
<evidence type="ECO:0000313" key="4">
    <source>
        <dbReference type="EMBL" id="PPR02362.1"/>
    </source>
</evidence>
<keyword evidence="2" id="KW-0472">Membrane</keyword>
<comment type="caution">
    <text evidence="4">The sequence shown here is derived from an EMBL/GenBank/DDBJ whole genome shotgun (WGS) entry which is preliminary data.</text>
</comment>
<dbReference type="STRING" id="181874.A0A409YHA0"/>
<dbReference type="Proteomes" id="UP000284842">
    <property type="component" value="Unassembled WGS sequence"/>
</dbReference>
<evidence type="ECO:0000256" key="2">
    <source>
        <dbReference type="SAM" id="Phobius"/>
    </source>
</evidence>
<organism evidence="4 5">
    <name type="scientific">Panaeolus cyanescens</name>
    <dbReference type="NCBI Taxonomy" id="181874"/>
    <lineage>
        <taxon>Eukaryota</taxon>
        <taxon>Fungi</taxon>
        <taxon>Dikarya</taxon>
        <taxon>Basidiomycota</taxon>
        <taxon>Agaricomycotina</taxon>
        <taxon>Agaricomycetes</taxon>
        <taxon>Agaricomycetidae</taxon>
        <taxon>Agaricales</taxon>
        <taxon>Agaricineae</taxon>
        <taxon>Galeropsidaceae</taxon>
        <taxon>Panaeolus</taxon>
    </lineage>
</organism>
<accession>A0A409YHA0</accession>
<name>A0A409YHA0_9AGAR</name>
<sequence>MPGRWSQYDEDEYRLPEGMKRIGYDADSGRYLFRDTDGSIWQGPQGSQFGEMTLVDRMPSSVLPNIDEDDAEVVHGDLEASSPRNGSYRLLSGDNSRPMVQSSKIHITAQSYRTLFPFFLLIAVVLLLIYRLILSPSLFPSSSSSQSAYSAPSCPDGTSPYFIQPGESCWEVSRKRGWSHERFKEANLNIKCEKLMPGTTVCVPPIVVPGAERPARSSSSKTSGAKIVRANTGTASRKRRQ</sequence>
<protein>
    <recommendedName>
        <fullName evidence="3">LysM domain-containing protein</fullName>
    </recommendedName>
</protein>
<dbReference type="InterPro" id="IPR018392">
    <property type="entry name" value="LysM"/>
</dbReference>
<dbReference type="OrthoDB" id="2107166at2759"/>
<keyword evidence="2" id="KW-1133">Transmembrane helix</keyword>
<feature type="transmembrane region" description="Helical" evidence="2">
    <location>
        <begin position="114"/>
        <end position="133"/>
    </location>
</feature>
<keyword evidence="5" id="KW-1185">Reference proteome</keyword>
<dbReference type="CDD" id="cd00118">
    <property type="entry name" value="LysM"/>
    <property type="match status" value="1"/>
</dbReference>
<gene>
    <name evidence="4" type="ORF">CVT24_011706</name>
</gene>
<proteinExistence type="predicted"/>
<dbReference type="SUPFAM" id="SSF54106">
    <property type="entry name" value="LysM domain"/>
    <property type="match status" value="1"/>
</dbReference>
<evidence type="ECO:0000313" key="5">
    <source>
        <dbReference type="Proteomes" id="UP000284842"/>
    </source>
</evidence>